<proteinExistence type="predicted"/>
<evidence type="ECO:0000313" key="3">
    <source>
        <dbReference type="Proteomes" id="UP000548582"/>
    </source>
</evidence>
<gene>
    <name evidence="2" type="ORF">GWK16_20330</name>
</gene>
<dbReference type="RefSeq" id="WP_170055788.1">
    <property type="nucleotide sequence ID" value="NZ_JABBKX010000008.1"/>
</dbReference>
<evidence type="ECO:0000313" key="2">
    <source>
        <dbReference type="EMBL" id="NMJ43606.1"/>
    </source>
</evidence>
<organism evidence="2 3">
    <name type="scientific">Neoroseomonas marina</name>
    <dbReference type="NCBI Taxonomy" id="1232220"/>
    <lineage>
        <taxon>Bacteria</taxon>
        <taxon>Pseudomonadati</taxon>
        <taxon>Pseudomonadota</taxon>
        <taxon>Alphaproteobacteria</taxon>
        <taxon>Acetobacterales</taxon>
        <taxon>Acetobacteraceae</taxon>
        <taxon>Neoroseomonas</taxon>
    </lineage>
</organism>
<name>A0A848EHY7_9PROT</name>
<evidence type="ECO:0000256" key="1">
    <source>
        <dbReference type="SAM" id="MobiDB-lite"/>
    </source>
</evidence>
<keyword evidence="3" id="KW-1185">Reference proteome</keyword>
<dbReference type="Proteomes" id="UP000548582">
    <property type="component" value="Unassembled WGS sequence"/>
</dbReference>
<comment type="caution">
    <text evidence="2">The sequence shown here is derived from an EMBL/GenBank/DDBJ whole genome shotgun (WGS) entry which is preliminary data.</text>
</comment>
<feature type="region of interest" description="Disordered" evidence="1">
    <location>
        <begin position="80"/>
        <end position="101"/>
    </location>
</feature>
<protein>
    <submittedName>
        <fullName evidence="2">Uncharacterized protein</fullName>
    </submittedName>
</protein>
<sequence>MFALSIAAPAAAQMQTVVVPAGPGVVIAPRGQAAPRPSIAPATRAQRRIVTAESADTLTAPTAAVAVALVGAAALAVALGGTGGSSGGGGASATGATTRTR</sequence>
<reference evidence="2 3" key="1">
    <citation type="submission" date="2020-03" db="EMBL/GenBank/DDBJ databases">
        <authorList>
            <person name="Sun Q."/>
        </authorList>
    </citation>
    <scope>NUCLEOTIDE SEQUENCE [LARGE SCALE GENOMIC DNA]</scope>
    <source>
        <strain evidence="2 3">JC162</strain>
    </source>
</reference>
<dbReference type="EMBL" id="JABBKX010000008">
    <property type="protein sequence ID" value="NMJ43606.1"/>
    <property type="molecule type" value="Genomic_DNA"/>
</dbReference>
<dbReference type="AlphaFoldDB" id="A0A848EHY7"/>
<accession>A0A848EHY7</accession>
<feature type="compositionally biased region" description="Gly residues" evidence="1">
    <location>
        <begin position="80"/>
        <end position="92"/>
    </location>
</feature>